<evidence type="ECO:0000313" key="9">
    <source>
        <dbReference type="EMBL" id="KLO13054.1"/>
    </source>
</evidence>
<dbReference type="PANTHER" id="PTHR42940">
    <property type="entry name" value="ALCOHOL DEHYDROGENASE 1-RELATED"/>
    <property type="match status" value="1"/>
</dbReference>
<gene>
    <name evidence="9" type="ORF">SCHPADRAFT_915396</name>
</gene>
<sequence length="359" mass="37879">MAHPDIPQTQRAFVVVEPKPGSELLLKSDHPVAKPDALLPGQCLVKIEYSGVCHSDLTIRKGLFPNGQKTNLVGGHEGVGVVVAIGQGTTANHLKLGDRVGVKFMVDACANCEQCLKGAESFCPFMKKGGHNTDGTFCEYVLSYVNHVTLIPDGLSSEAASAIMCAGITVYSALKHCGARIGDWVVLPGSGGGLGHLAVQYAVAMGIRVLAIDTGEEKKKLTLSLGAEKWIDFKEAGENLIQQVVAATDGGPHAAIVTASNGTAYNQAVMYLRTLGTLMCVGLPLANLNVPIPIIAVKGLTIRGCFVANRQDSNEAVRIAASGKVKCNYSVRGFSELPAIFDEMDKGQIVGRVVLDINK</sequence>
<keyword evidence="10" id="KW-1185">Reference proteome</keyword>
<dbReference type="InterPro" id="IPR011032">
    <property type="entry name" value="GroES-like_sf"/>
</dbReference>
<evidence type="ECO:0000256" key="5">
    <source>
        <dbReference type="ARBA" id="ARBA00022833"/>
    </source>
</evidence>
<keyword evidence="5" id="KW-0862">Zinc</keyword>
<evidence type="ECO:0000256" key="3">
    <source>
        <dbReference type="ARBA" id="ARBA00013190"/>
    </source>
</evidence>
<evidence type="ECO:0000256" key="2">
    <source>
        <dbReference type="ARBA" id="ARBA00008072"/>
    </source>
</evidence>
<evidence type="ECO:0000313" key="10">
    <source>
        <dbReference type="Proteomes" id="UP000053477"/>
    </source>
</evidence>
<dbReference type="EC" id="1.1.1.1" evidence="3"/>
<evidence type="ECO:0000259" key="8">
    <source>
        <dbReference type="SMART" id="SM00829"/>
    </source>
</evidence>
<accession>A0A0H2RMF7</accession>
<dbReference type="OrthoDB" id="1879366at2759"/>
<dbReference type="Pfam" id="PF00107">
    <property type="entry name" value="ADH_zinc_N"/>
    <property type="match status" value="1"/>
</dbReference>
<evidence type="ECO:0000256" key="6">
    <source>
        <dbReference type="ARBA" id="ARBA00023002"/>
    </source>
</evidence>
<keyword evidence="7" id="KW-0520">NAD</keyword>
<dbReference type="SUPFAM" id="SSF51735">
    <property type="entry name" value="NAD(P)-binding Rossmann-fold domains"/>
    <property type="match status" value="1"/>
</dbReference>
<dbReference type="InterPro" id="IPR036291">
    <property type="entry name" value="NAD(P)-bd_dom_sf"/>
</dbReference>
<dbReference type="SMART" id="SM00829">
    <property type="entry name" value="PKS_ER"/>
    <property type="match status" value="1"/>
</dbReference>
<reference evidence="9 10" key="1">
    <citation type="submission" date="2015-04" db="EMBL/GenBank/DDBJ databases">
        <title>Complete genome sequence of Schizopora paradoxa KUC8140, a cosmopolitan wood degrader in East Asia.</title>
        <authorList>
            <consortium name="DOE Joint Genome Institute"/>
            <person name="Min B."/>
            <person name="Park H."/>
            <person name="Jang Y."/>
            <person name="Kim J.-J."/>
            <person name="Kim K.H."/>
            <person name="Pangilinan J."/>
            <person name="Lipzen A."/>
            <person name="Riley R."/>
            <person name="Grigoriev I.V."/>
            <person name="Spatafora J.W."/>
            <person name="Choi I.-G."/>
        </authorList>
    </citation>
    <scope>NUCLEOTIDE SEQUENCE [LARGE SCALE GENOMIC DNA]</scope>
    <source>
        <strain evidence="9 10">KUC8140</strain>
    </source>
</reference>
<feature type="domain" description="Enoyl reductase (ER)" evidence="8">
    <location>
        <begin position="21"/>
        <end position="355"/>
    </location>
</feature>
<dbReference type="CDD" id="cd08297">
    <property type="entry name" value="CAD3"/>
    <property type="match status" value="1"/>
</dbReference>
<dbReference type="GO" id="GO:0004022">
    <property type="term" value="F:alcohol dehydrogenase (NAD+) activity"/>
    <property type="evidence" value="ECO:0007669"/>
    <property type="project" value="UniProtKB-EC"/>
</dbReference>
<evidence type="ECO:0000256" key="1">
    <source>
        <dbReference type="ARBA" id="ARBA00001947"/>
    </source>
</evidence>
<dbReference type="STRING" id="27342.A0A0H2RMF7"/>
<keyword evidence="6" id="KW-0560">Oxidoreductase</keyword>
<dbReference type="InterPro" id="IPR020843">
    <property type="entry name" value="ER"/>
</dbReference>
<dbReference type="AlphaFoldDB" id="A0A0H2RMF7"/>
<organism evidence="9 10">
    <name type="scientific">Schizopora paradoxa</name>
    <dbReference type="NCBI Taxonomy" id="27342"/>
    <lineage>
        <taxon>Eukaryota</taxon>
        <taxon>Fungi</taxon>
        <taxon>Dikarya</taxon>
        <taxon>Basidiomycota</taxon>
        <taxon>Agaricomycotina</taxon>
        <taxon>Agaricomycetes</taxon>
        <taxon>Hymenochaetales</taxon>
        <taxon>Schizoporaceae</taxon>
        <taxon>Schizopora</taxon>
    </lineage>
</organism>
<name>A0A0H2RMF7_9AGAM</name>
<dbReference type="Gene3D" id="3.90.180.10">
    <property type="entry name" value="Medium-chain alcohol dehydrogenases, catalytic domain"/>
    <property type="match status" value="1"/>
</dbReference>
<evidence type="ECO:0000256" key="4">
    <source>
        <dbReference type="ARBA" id="ARBA00022723"/>
    </source>
</evidence>
<dbReference type="GO" id="GO:0005737">
    <property type="term" value="C:cytoplasm"/>
    <property type="evidence" value="ECO:0007669"/>
    <property type="project" value="TreeGrafter"/>
</dbReference>
<dbReference type="FunFam" id="3.40.50.720:FF:000039">
    <property type="entry name" value="Alcohol dehydrogenase AdhP"/>
    <property type="match status" value="1"/>
</dbReference>
<comment type="cofactor">
    <cofactor evidence="1">
        <name>Zn(2+)</name>
        <dbReference type="ChEBI" id="CHEBI:29105"/>
    </cofactor>
</comment>
<dbReference type="Pfam" id="PF08240">
    <property type="entry name" value="ADH_N"/>
    <property type="match status" value="1"/>
</dbReference>
<dbReference type="Gene3D" id="3.40.50.720">
    <property type="entry name" value="NAD(P)-binding Rossmann-like Domain"/>
    <property type="match status" value="1"/>
</dbReference>
<dbReference type="EMBL" id="KQ085966">
    <property type="protein sequence ID" value="KLO13054.1"/>
    <property type="molecule type" value="Genomic_DNA"/>
</dbReference>
<dbReference type="GO" id="GO:0046872">
    <property type="term" value="F:metal ion binding"/>
    <property type="evidence" value="ECO:0007669"/>
    <property type="project" value="UniProtKB-KW"/>
</dbReference>
<dbReference type="PANTHER" id="PTHR42940:SF3">
    <property type="entry name" value="ALCOHOL DEHYDROGENASE 1-RELATED"/>
    <property type="match status" value="1"/>
</dbReference>
<dbReference type="InterPro" id="IPR013149">
    <property type="entry name" value="ADH-like_C"/>
</dbReference>
<keyword evidence="4" id="KW-0479">Metal-binding</keyword>
<dbReference type="InterPro" id="IPR013154">
    <property type="entry name" value="ADH-like_N"/>
</dbReference>
<proteinExistence type="inferred from homology"/>
<comment type="similarity">
    <text evidence="2">Belongs to the zinc-containing alcohol dehydrogenase family.</text>
</comment>
<protein>
    <recommendedName>
        <fullName evidence="3">alcohol dehydrogenase</fullName>
        <ecNumber evidence="3">1.1.1.1</ecNumber>
    </recommendedName>
</protein>
<dbReference type="InParanoid" id="A0A0H2RMF7"/>
<dbReference type="SUPFAM" id="SSF50129">
    <property type="entry name" value="GroES-like"/>
    <property type="match status" value="1"/>
</dbReference>
<dbReference type="Proteomes" id="UP000053477">
    <property type="component" value="Unassembled WGS sequence"/>
</dbReference>
<evidence type="ECO:0000256" key="7">
    <source>
        <dbReference type="ARBA" id="ARBA00023027"/>
    </source>
</evidence>